<evidence type="ECO:0000256" key="1">
    <source>
        <dbReference type="ARBA" id="ARBA00004123"/>
    </source>
</evidence>
<feature type="region of interest" description="Disordered" evidence="5">
    <location>
        <begin position="681"/>
        <end position="739"/>
    </location>
</feature>
<keyword evidence="4" id="KW-0863">Zinc-finger</keyword>
<feature type="compositionally biased region" description="Basic and acidic residues" evidence="5">
    <location>
        <begin position="54"/>
        <end position="63"/>
    </location>
</feature>
<feature type="compositionally biased region" description="Gly residues" evidence="5">
    <location>
        <begin position="632"/>
        <end position="645"/>
    </location>
</feature>
<dbReference type="GO" id="GO:0031047">
    <property type="term" value="P:regulatory ncRNA-mediated gene silencing"/>
    <property type="evidence" value="ECO:0007669"/>
    <property type="project" value="UniProtKB-ARBA"/>
</dbReference>
<dbReference type="EMBL" id="JADGJQ010000048">
    <property type="protein sequence ID" value="KAJ3175758.1"/>
    <property type="molecule type" value="Genomic_DNA"/>
</dbReference>
<proteinExistence type="inferred from homology"/>
<evidence type="ECO:0000256" key="4">
    <source>
        <dbReference type="PROSITE-ProRule" id="PRU00042"/>
    </source>
</evidence>
<keyword evidence="3" id="KW-0539">Nucleus</keyword>
<evidence type="ECO:0000256" key="3">
    <source>
        <dbReference type="ARBA" id="ARBA00023242"/>
    </source>
</evidence>
<evidence type="ECO:0000256" key="2">
    <source>
        <dbReference type="ARBA" id="ARBA00005407"/>
    </source>
</evidence>
<dbReference type="Pfam" id="PF04959">
    <property type="entry name" value="ARS2"/>
    <property type="match status" value="1"/>
</dbReference>
<dbReference type="InterPro" id="IPR021933">
    <property type="entry name" value="SERRATE/Ars2_N"/>
</dbReference>
<dbReference type="Pfam" id="PF12066">
    <property type="entry name" value="SERRATE_Ars2_N"/>
    <property type="match status" value="1"/>
</dbReference>
<feature type="compositionally biased region" description="Basic and acidic residues" evidence="5">
    <location>
        <begin position="7"/>
        <end position="36"/>
    </location>
</feature>
<dbReference type="InterPro" id="IPR007042">
    <property type="entry name" value="SERRATE/Ars2_C"/>
</dbReference>
<dbReference type="PROSITE" id="PS00028">
    <property type="entry name" value="ZINC_FINGER_C2H2_1"/>
    <property type="match status" value="1"/>
</dbReference>
<feature type="domain" description="C2H2-type" evidence="6">
    <location>
        <begin position="571"/>
        <end position="594"/>
    </location>
</feature>
<feature type="compositionally biased region" description="Basic and acidic residues" evidence="5">
    <location>
        <begin position="90"/>
        <end position="100"/>
    </location>
</feature>
<keyword evidence="4" id="KW-0862">Zinc</keyword>
<dbReference type="GO" id="GO:0003676">
    <property type="term" value="F:nucleic acid binding"/>
    <property type="evidence" value="ECO:0007669"/>
    <property type="project" value="InterPro"/>
</dbReference>
<dbReference type="InterPro" id="IPR039727">
    <property type="entry name" value="SE/Ars2"/>
</dbReference>
<feature type="region of interest" description="Disordered" evidence="5">
    <location>
        <begin position="254"/>
        <end position="275"/>
    </location>
</feature>
<dbReference type="InterPro" id="IPR035979">
    <property type="entry name" value="RBD_domain_sf"/>
</dbReference>
<dbReference type="GO" id="GO:0016604">
    <property type="term" value="C:nuclear body"/>
    <property type="evidence" value="ECO:0007669"/>
    <property type="project" value="TreeGrafter"/>
</dbReference>
<evidence type="ECO:0000313" key="8">
    <source>
        <dbReference type="Proteomes" id="UP001212152"/>
    </source>
</evidence>
<dbReference type="Proteomes" id="UP001212152">
    <property type="component" value="Unassembled WGS sequence"/>
</dbReference>
<keyword evidence="8" id="KW-1185">Reference proteome</keyword>
<accession>A0AAD5TGL9</accession>
<comment type="caution">
    <text evidence="7">The sequence shown here is derived from an EMBL/GenBank/DDBJ whole genome shotgun (WGS) entry which is preliminary data.</text>
</comment>
<feature type="compositionally biased region" description="Basic and acidic residues" evidence="5">
    <location>
        <begin position="109"/>
        <end position="122"/>
    </location>
</feature>
<sequence>MTEYPDDPARSHADEPEDAGHEPRASRDKFKRERDGVGVGAGSGGVADREEVDEFGRLIDSRTKRERTKSLSPEPAASGDRRGKRRRSRSRDFDARDGGKDSYIPSYSSHRDSRDRQSRGRGDYYVGGIDRYEPRKNDRRPLKPEDVDYLLTLSAFVDMTRKSGRGANISQDELERRFEIYKENFMHKQLVKYFEQEKDSEWFREKYHPDDSKPLKMQTRERRQWMLEKFAVQLESGKFDKVCFDELPTDQVKEADASKSDDIKDGGESMDTSEDHTAALDVTEKAAATAGSEHPVADAERRPSAAQEDVSALFLRSIPAKIPRQSILDVCSAIEGFQYLVLSDPRVLQNNLRVGWVIYKEGTDMQAVLDILNGKQIGSFTLRMDLHRWQEERPRGVPGELNTPARIWHDLTQIKSLAAVLDEENGFAADSGAALVEARMHLLNAEDDNLTTEMDTDADADASVKKKRAQDKRALDLFILYLRKVHNYDYYGGVETSSPEDFARRSSLSLRRPPVVRNNSTFCDKLDARIDVRINKPLDGPAITKMGGMLLETELEVFLAKKVKKEAEGKFRCTECSKLFKGEEFVKKHIRTKHPEVIMPIAKEVEFFNTYVRDPTKADGRTPQPLAAGASGYPGGGVGGGGSGMPGMSSIPTMMPFVVGPNGQAVPVSMTGGVLGAGGGRYGAGGPDPRGFSAGKSSMQGRLGPAPPRRNSRSDPRAVRSYDDLDNPVPSGEMEISYD</sequence>
<feature type="compositionally biased region" description="Basic and acidic residues" evidence="5">
    <location>
        <begin position="712"/>
        <end position="723"/>
    </location>
</feature>
<feature type="region of interest" description="Disordered" evidence="5">
    <location>
        <begin position="616"/>
        <end position="647"/>
    </location>
</feature>
<keyword evidence="4" id="KW-0479">Metal-binding</keyword>
<dbReference type="PANTHER" id="PTHR13165">
    <property type="entry name" value="ARSENITE-RESISTANCE PROTEIN 2"/>
    <property type="match status" value="1"/>
</dbReference>
<comment type="similarity">
    <text evidence="2">Belongs to the ARS2 family.</text>
</comment>
<evidence type="ECO:0000259" key="6">
    <source>
        <dbReference type="PROSITE" id="PS50157"/>
    </source>
</evidence>
<feature type="region of interest" description="Disordered" evidence="5">
    <location>
        <begin position="1"/>
        <end position="143"/>
    </location>
</feature>
<dbReference type="CDD" id="cd00590">
    <property type="entry name" value="RRM_SF"/>
    <property type="match status" value="1"/>
</dbReference>
<protein>
    <recommendedName>
        <fullName evidence="6">C2H2-type domain-containing protein</fullName>
    </recommendedName>
</protein>
<dbReference type="PROSITE" id="PS50157">
    <property type="entry name" value="ZINC_FINGER_C2H2_2"/>
    <property type="match status" value="1"/>
</dbReference>
<feature type="compositionally biased region" description="Basic and acidic residues" evidence="5">
    <location>
        <begin position="130"/>
        <end position="143"/>
    </location>
</feature>
<dbReference type="GO" id="GO:0016070">
    <property type="term" value="P:RNA metabolic process"/>
    <property type="evidence" value="ECO:0007669"/>
    <property type="project" value="UniProtKB-ARBA"/>
</dbReference>
<dbReference type="GO" id="GO:0008270">
    <property type="term" value="F:zinc ion binding"/>
    <property type="evidence" value="ECO:0007669"/>
    <property type="project" value="UniProtKB-KW"/>
</dbReference>
<name>A0AAD5TGL9_9FUNG</name>
<comment type="subcellular location">
    <subcellularLocation>
        <location evidence="1">Nucleus</location>
    </subcellularLocation>
</comment>
<dbReference type="AlphaFoldDB" id="A0AAD5TGL9"/>
<evidence type="ECO:0000256" key="5">
    <source>
        <dbReference type="SAM" id="MobiDB-lite"/>
    </source>
</evidence>
<dbReference type="InterPro" id="IPR013087">
    <property type="entry name" value="Znf_C2H2_type"/>
</dbReference>
<organism evidence="7 8">
    <name type="scientific">Geranomyces variabilis</name>
    <dbReference type="NCBI Taxonomy" id="109894"/>
    <lineage>
        <taxon>Eukaryota</taxon>
        <taxon>Fungi</taxon>
        <taxon>Fungi incertae sedis</taxon>
        <taxon>Chytridiomycota</taxon>
        <taxon>Chytridiomycota incertae sedis</taxon>
        <taxon>Chytridiomycetes</taxon>
        <taxon>Spizellomycetales</taxon>
        <taxon>Powellomycetaceae</taxon>
        <taxon>Geranomyces</taxon>
    </lineage>
</organism>
<gene>
    <name evidence="7" type="ORF">HDU87_005751</name>
</gene>
<reference evidence="7" key="1">
    <citation type="submission" date="2020-05" db="EMBL/GenBank/DDBJ databases">
        <title>Phylogenomic resolution of chytrid fungi.</title>
        <authorList>
            <person name="Stajich J.E."/>
            <person name="Amses K."/>
            <person name="Simmons R."/>
            <person name="Seto K."/>
            <person name="Myers J."/>
            <person name="Bonds A."/>
            <person name="Quandt C.A."/>
            <person name="Barry K."/>
            <person name="Liu P."/>
            <person name="Grigoriev I."/>
            <person name="Longcore J.E."/>
            <person name="James T.Y."/>
        </authorList>
    </citation>
    <scope>NUCLEOTIDE SEQUENCE</scope>
    <source>
        <strain evidence="7">JEL0379</strain>
    </source>
</reference>
<evidence type="ECO:0000313" key="7">
    <source>
        <dbReference type="EMBL" id="KAJ3175758.1"/>
    </source>
</evidence>
<dbReference type="PANTHER" id="PTHR13165:SF0">
    <property type="entry name" value="SERRATE RNA EFFECTOR MOLECULE HOMOLOG"/>
    <property type="match status" value="1"/>
</dbReference>
<dbReference type="SUPFAM" id="SSF54928">
    <property type="entry name" value="RNA-binding domain, RBD"/>
    <property type="match status" value="1"/>
</dbReference>